<dbReference type="GO" id="GO:0030134">
    <property type="term" value="C:COPII-coated ER to Golgi transport vesicle"/>
    <property type="evidence" value="ECO:0007669"/>
    <property type="project" value="TreeGrafter"/>
</dbReference>
<keyword evidence="5 8" id="KW-1133">Transmembrane helix</keyword>
<dbReference type="GO" id="GO:0006890">
    <property type="term" value="P:retrograde vesicle-mediated transport, Golgi to endoplasmic reticulum"/>
    <property type="evidence" value="ECO:0007669"/>
    <property type="project" value="TreeGrafter"/>
</dbReference>
<dbReference type="AlphaFoldDB" id="A0A9P0JAL2"/>
<feature type="domain" description="Endoplasmic reticulum vesicle transporter C-terminal" evidence="9">
    <location>
        <begin position="160"/>
        <end position="381"/>
    </location>
</feature>
<comment type="subcellular location">
    <subcellularLocation>
        <location evidence="2">Endoplasmic reticulum-Golgi intermediate compartment membrane</location>
        <topology evidence="2">Multi-pass membrane protein</topology>
    </subcellularLocation>
    <subcellularLocation>
        <location evidence="1">Golgi apparatus</location>
        <location evidence="1">cis-Golgi network membrane</location>
        <topology evidence="1">Multi-pass membrane protein</topology>
    </subcellularLocation>
</comment>
<organism evidence="11 12">
    <name type="scientific">Aphis gossypii</name>
    <name type="common">Cotton aphid</name>
    <dbReference type="NCBI Taxonomy" id="80765"/>
    <lineage>
        <taxon>Eukaryota</taxon>
        <taxon>Metazoa</taxon>
        <taxon>Ecdysozoa</taxon>
        <taxon>Arthropoda</taxon>
        <taxon>Hexapoda</taxon>
        <taxon>Insecta</taxon>
        <taxon>Pterygota</taxon>
        <taxon>Neoptera</taxon>
        <taxon>Paraneoptera</taxon>
        <taxon>Hemiptera</taxon>
        <taxon>Sternorrhyncha</taxon>
        <taxon>Aphidomorpha</taxon>
        <taxon>Aphidoidea</taxon>
        <taxon>Aphididae</taxon>
        <taxon>Aphidini</taxon>
        <taxon>Aphis</taxon>
        <taxon>Aphis</taxon>
    </lineage>
</organism>
<evidence type="ECO:0000256" key="1">
    <source>
        <dbReference type="ARBA" id="ARBA00004257"/>
    </source>
</evidence>
<evidence type="ECO:0000313" key="12">
    <source>
        <dbReference type="Proteomes" id="UP001154329"/>
    </source>
</evidence>
<evidence type="ECO:0000256" key="4">
    <source>
        <dbReference type="ARBA" id="ARBA00022692"/>
    </source>
</evidence>
<dbReference type="InterPro" id="IPR045888">
    <property type="entry name" value="Erv"/>
</dbReference>
<reference evidence="11" key="2">
    <citation type="submission" date="2022-10" db="EMBL/GenBank/DDBJ databases">
        <authorList>
            <consortium name="ENA_rothamsted_submissions"/>
            <consortium name="culmorum"/>
            <person name="King R."/>
        </authorList>
    </citation>
    <scope>NUCLEOTIDE SEQUENCE</scope>
</reference>
<protein>
    <recommendedName>
        <fullName evidence="7">Endoplasmic reticulum-Golgi intermediate compartment protein 3</fullName>
    </recommendedName>
</protein>
<feature type="transmembrane region" description="Helical" evidence="8">
    <location>
        <begin position="31"/>
        <end position="53"/>
    </location>
</feature>
<comment type="similarity">
    <text evidence="3">Belongs to the ERGIC family.</text>
</comment>
<evidence type="ECO:0000259" key="9">
    <source>
        <dbReference type="Pfam" id="PF07970"/>
    </source>
</evidence>
<keyword evidence="12" id="KW-1185">Reference proteome</keyword>
<keyword evidence="4 8" id="KW-0812">Transmembrane</keyword>
<proteinExistence type="inferred from homology"/>
<evidence type="ECO:0000256" key="3">
    <source>
        <dbReference type="ARBA" id="ARBA00005648"/>
    </source>
</evidence>
<accession>A0A9P0JAL2</accession>
<name>A0A9P0JAL2_APHGO</name>
<dbReference type="PANTHER" id="PTHR10984">
    <property type="entry name" value="ENDOPLASMIC RETICULUM-GOLGI INTERMEDIATE COMPARTMENT PROTEIN"/>
    <property type="match status" value="1"/>
</dbReference>
<dbReference type="InterPro" id="IPR039542">
    <property type="entry name" value="Erv_N"/>
</dbReference>
<dbReference type="InterPro" id="IPR012936">
    <property type="entry name" value="Erv_C"/>
</dbReference>
<gene>
    <name evidence="11" type="ORF">APHIGO_LOCUS9690</name>
</gene>
<dbReference type="Proteomes" id="UP001154329">
    <property type="component" value="Chromosome 3"/>
</dbReference>
<reference evidence="11" key="1">
    <citation type="submission" date="2022-02" db="EMBL/GenBank/DDBJ databases">
        <authorList>
            <person name="King R."/>
        </authorList>
    </citation>
    <scope>NUCLEOTIDE SEQUENCE</scope>
</reference>
<dbReference type="Pfam" id="PF07970">
    <property type="entry name" value="COPIIcoated_ERV"/>
    <property type="match status" value="1"/>
</dbReference>
<evidence type="ECO:0000256" key="7">
    <source>
        <dbReference type="ARBA" id="ARBA00040493"/>
    </source>
</evidence>
<feature type="transmembrane region" description="Helical" evidence="8">
    <location>
        <begin position="362"/>
        <end position="385"/>
    </location>
</feature>
<evidence type="ECO:0000313" key="11">
    <source>
        <dbReference type="EMBL" id="CAH1733368.1"/>
    </source>
</evidence>
<dbReference type="PANTHER" id="PTHR10984:SF25">
    <property type="entry name" value="ENDOPLASMIC RETICULUM-GOLGI INTERMEDIATE COMPARTMENT PROTEIN 3"/>
    <property type="match status" value="1"/>
</dbReference>
<sequence length="403" mass="45691">MSQKKSFFCMNTLKQFDAFAKPLEEVQIKTVWGGIVSLVCFLTIVFLMVSNLVEYLDNTPTEELFVDTSRNKKLQIHFDIIVPKISCDFLVLDAVDNSGETHLQVDHNIYKRRLNLEGQPISDPEKSDDVGSKKTLNLASMLKSNETDNANNTAALCGSCYGAESLTIPCCNTCDDVKRAYKMKNWDFHPYSIEQCKNQSSQNEMYDKAFKEGCQLYGTLLVNRVSGSFHIAPGMSFSFNHMHVHDVHPFSSSSFNTTHIIRHLSFGQKLESITSHGGNPLDSTESIAEEGAVMFQYYLKIVPTLYQRRDLSTLSTNQFSVTKHKVLAFDKGPSGAPGIFFSYEFSPIMIKLTEKPRLLGHLFTQFLCNISGVFICFWIIDIFMYKVSKVYNIRKKQLPNSND</sequence>
<evidence type="ECO:0000259" key="10">
    <source>
        <dbReference type="Pfam" id="PF13850"/>
    </source>
</evidence>
<evidence type="ECO:0000256" key="2">
    <source>
        <dbReference type="ARBA" id="ARBA00004457"/>
    </source>
</evidence>
<keyword evidence="6 8" id="KW-0472">Membrane</keyword>
<dbReference type="GO" id="GO:0033116">
    <property type="term" value="C:endoplasmic reticulum-Golgi intermediate compartment membrane"/>
    <property type="evidence" value="ECO:0007669"/>
    <property type="project" value="UniProtKB-SubCell"/>
</dbReference>
<evidence type="ECO:0000256" key="8">
    <source>
        <dbReference type="SAM" id="Phobius"/>
    </source>
</evidence>
<feature type="domain" description="Endoplasmic reticulum vesicle transporter N-terminal" evidence="10">
    <location>
        <begin position="13"/>
        <end position="102"/>
    </location>
</feature>
<dbReference type="EMBL" id="OU899036">
    <property type="protein sequence ID" value="CAH1733368.1"/>
    <property type="molecule type" value="Genomic_DNA"/>
</dbReference>
<evidence type="ECO:0000256" key="5">
    <source>
        <dbReference type="ARBA" id="ARBA00022989"/>
    </source>
</evidence>
<dbReference type="GO" id="GO:0006888">
    <property type="term" value="P:endoplasmic reticulum to Golgi vesicle-mediated transport"/>
    <property type="evidence" value="ECO:0007669"/>
    <property type="project" value="TreeGrafter"/>
</dbReference>
<dbReference type="Pfam" id="PF13850">
    <property type="entry name" value="ERGIC_N"/>
    <property type="match status" value="1"/>
</dbReference>
<dbReference type="GO" id="GO:0000139">
    <property type="term" value="C:Golgi membrane"/>
    <property type="evidence" value="ECO:0007669"/>
    <property type="project" value="TreeGrafter"/>
</dbReference>
<evidence type="ECO:0000256" key="6">
    <source>
        <dbReference type="ARBA" id="ARBA00023136"/>
    </source>
</evidence>
<dbReference type="GO" id="GO:0005789">
    <property type="term" value="C:endoplasmic reticulum membrane"/>
    <property type="evidence" value="ECO:0007669"/>
    <property type="project" value="TreeGrafter"/>
</dbReference>